<feature type="transmembrane region" description="Helical" evidence="8">
    <location>
        <begin position="332"/>
        <end position="354"/>
    </location>
</feature>
<evidence type="ECO:0000256" key="1">
    <source>
        <dbReference type="ARBA" id="ARBA00004429"/>
    </source>
</evidence>
<dbReference type="InterPro" id="IPR036259">
    <property type="entry name" value="MFS_trans_sf"/>
</dbReference>
<evidence type="ECO:0000313" key="10">
    <source>
        <dbReference type="EMBL" id="KXA95628.1"/>
    </source>
</evidence>
<dbReference type="SUPFAM" id="SSF103473">
    <property type="entry name" value="MFS general substrate transporter"/>
    <property type="match status" value="1"/>
</dbReference>
<feature type="transmembrane region" description="Helical" evidence="8">
    <location>
        <begin position="206"/>
        <end position="231"/>
    </location>
</feature>
<dbReference type="PANTHER" id="PTHR23522:SF10">
    <property type="entry name" value="3-PHENYLPROPIONIC ACID TRANSPORTER-RELATED"/>
    <property type="match status" value="1"/>
</dbReference>
<keyword evidence="2" id="KW-0813">Transport</keyword>
<keyword evidence="11" id="KW-1185">Reference proteome</keyword>
<feature type="transmembrane region" description="Helical" evidence="8">
    <location>
        <begin position="298"/>
        <end position="320"/>
    </location>
</feature>
<dbReference type="PATRIC" id="fig|1698264.3.peg.106"/>
<feature type="transmembrane region" description="Helical" evidence="8">
    <location>
        <begin position="272"/>
        <end position="292"/>
    </location>
</feature>
<evidence type="ECO:0000256" key="7">
    <source>
        <dbReference type="ARBA" id="ARBA00023136"/>
    </source>
</evidence>
<feature type="transmembrane region" description="Helical" evidence="8">
    <location>
        <begin position="237"/>
        <end position="260"/>
    </location>
</feature>
<keyword evidence="4" id="KW-0997">Cell inner membrane</keyword>
<evidence type="ECO:0000256" key="4">
    <source>
        <dbReference type="ARBA" id="ARBA00022519"/>
    </source>
</evidence>
<dbReference type="GO" id="GO:0030395">
    <property type="term" value="F:lactose binding"/>
    <property type="evidence" value="ECO:0007669"/>
    <property type="project" value="TreeGrafter"/>
</dbReference>
<evidence type="ECO:0000256" key="6">
    <source>
        <dbReference type="ARBA" id="ARBA00022989"/>
    </source>
</evidence>
<keyword evidence="3" id="KW-1003">Cell membrane</keyword>
<dbReference type="PROSITE" id="PS50850">
    <property type="entry name" value="MFS"/>
    <property type="match status" value="1"/>
</dbReference>
<evidence type="ECO:0000256" key="3">
    <source>
        <dbReference type="ARBA" id="ARBA00022475"/>
    </source>
</evidence>
<dbReference type="Proteomes" id="UP000070284">
    <property type="component" value="Unassembled WGS sequence"/>
</dbReference>
<accession>A0A133UN23</accession>
<dbReference type="GO" id="GO:0015528">
    <property type="term" value="F:lactose:proton symporter activity"/>
    <property type="evidence" value="ECO:0007669"/>
    <property type="project" value="TreeGrafter"/>
</dbReference>
<feature type="transmembrane region" description="Helical" evidence="8">
    <location>
        <begin position="65"/>
        <end position="82"/>
    </location>
</feature>
<protein>
    <recommendedName>
        <fullName evidence="9">Major facilitator superfamily (MFS) profile domain-containing protein</fullName>
    </recommendedName>
</protein>
<feature type="domain" description="Major facilitator superfamily (MFS) profile" evidence="9">
    <location>
        <begin position="205"/>
        <end position="383"/>
    </location>
</feature>
<evidence type="ECO:0000259" key="9">
    <source>
        <dbReference type="PROSITE" id="PS50850"/>
    </source>
</evidence>
<dbReference type="InterPro" id="IPR020846">
    <property type="entry name" value="MFS_dom"/>
</dbReference>
<keyword evidence="6 8" id="KW-1133">Transmembrane helix</keyword>
<proteinExistence type="predicted"/>
<dbReference type="GO" id="GO:0005886">
    <property type="term" value="C:plasma membrane"/>
    <property type="evidence" value="ECO:0007669"/>
    <property type="project" value="UniProtKB-SubCell"/>
</dbReference>
<feature type="transmembrane region" description="Helical" evidence="8">
    <location>
        <begin position="34"/>
        <end position="53"/>
    </location>
</feature>
<keyword evidence="7 8" id="KW-0472">Membrane</keyword>
<dbReference type="Pfam" id="PF12832">
    <property type="entry name" value="MFS_1_like"/>
    <property type="match status" value="1"/>
</dbReference>
<evidence type="ECO:0000256" key="8">
    <source>
        <dbReference type="SAM" id="Phobius"/>
    </source>
</evidence>
<gene>
    <name evidence="10" type="ORF">AKJ65_01435</name>
</gene>
<comment type="caution">
    <text evidence="10">The sequence shown here is derived from an EMBL/GenBank/DDBJ whole genome shotgun (WGS) entry which is preliminary data.</text>
</comment>
<dbReference type="PANTHER" id="PTHR23522">
    <property type="entry name" value="BLL5896 PROTEIN"/>
    <property type="match status" value="1"/>
</dbReference>
<evidence type="ECO:0000256" key="5">
    <source>
        <dbReference type="ARBA" id="ARBA00022692"/>
    </source>
</evidence>
<organism evidence="10 11">
    <name type="scientific">candidate division MSBL1 archaeon SCGC-AAA259E19</name>
    <dbReference type="NCBI Taxonomy" id="1698264"/>
    <lineage>
        <taxon>Archaea</taxon>
        <taxon>Methanobacteriati</taxon>
        <taxon>Methanobacteriota</taxon>
        <taxon>candidate division MSBL1</taxon>
    </lineage>
</organism>
<reference evidence="10 11" key="1">
    <citation type="journal article" date="2016" name="Sci. Rep.">
        <title>Metabolic traits of an uncultured archaeal lineage -MSBL1- from brine pools of the Red Sea.</title>
        <authorList>
            <person name="Mwirichia R."/>
            <person name="Alam I."/>
            <person name="Rashid M."/>
            <person name="Vinu M."/>
            <person name="Ba-Alawi W."/>
            <person name="Anthony Kamau A."/>
            <person name="Kamanda Ngugi D."/>
            <person name="Goker M."/>
            <person name="Klenk H.P."/>
            <person name="Bajic V."/>
            <person name="Stingl U."/>
        </authorList>
    </citation>
    <scope>NUCLEOTIDE SEQUENCE [LARGE SCALE GENOMIC DNA]</scope>
    <source>
        <strain evidence="10">SCGC-AAA259E19</strain>
    </source>
</reference>
<feature type="transmembrane region" description="Helical" evidence="8">
    <location>
        <begin position="159"/>
        <end position="178"/>
    </location>
</feature>
<feature type="transmembrane region" description="Helical" evidence="8">
    <location>
        <begin position="135"/>
        <end position="153"/>
    </location>
</feature>
<comment type="subcellular location">
    <subcellularLocation>
        <location evidence="1">Cell inner membrane</location>
        <topology evidence="1">Multi-pass membrane protein</topology>
    </subcellularLocation>
</comment>
<keyword evidence="5 8" id="KW-0812">Transmembrane</keyword>
<evidence type="ECO:0000256" key="2">
    <source>
        <dbReference type="ARBA" id="ARBA00022448"/>
    </source>
</evidence>
<feature type="transmembrane region" description="Helical" evidence="8">
    <location>
        <begin position="88"/>
        <end position="106"/>
    </location>
</feature>
<dbReference type="Gene3D" id="1.20.1250.20">
    <property type="entry name" value="MFS general substrate transporter like domains"/>
    <property type="match status" value="2"/>
</dbReference>
<dbReference type="AlphaFoldDB" id="A0A133UN23"/>
<sequence length="383" mass="42389">MLKLIFGVSAMAMSVFLVFSRIYFKEAGLSNGEIGVLLSIPGFILVFSQPLWSVLTDYFGSAKRMFQIMVGGSALFLFIYYIGADFFLTHFLALMVLFVAFSLFYTGRGPTRNSMTLTHLDKVGGDNRGFGGVRLWFSIGWAVCSVIVGWFFLENSLLFLFPISAGLFGLTALLVFLLPETERAQLQGVNIFQDPQVRKILKNREVLIYLVALFVLGVGTLASATFLPIYLKESFKVSTLSLGAFYAVGALAEVPFFHYGDELLAKFGIRKFIITGFTVQSLIWIVLGLVTIPAVAFLVWILRGFGWSLIYLGSVLYLDWNSPEEARTVGQGIYMTTFFGFSAIVGRLGGGFISEWFGLGFLYLLSGALGLVGVGILIFYWLT</sequence>
<evidence type="ECO:0000313" key="11">
    <source>
        <dbReference type="Proteomes" id="UP000070284"/>
    </source>
</evidence>
<dbReference type="EMBL" id="LHXO01000011">
    <property type="protein sequence ID" value="KXA95628.1"/>
    <property type="molecule type" value="Genomic_DNA"/>
</dbReference>
<name>A0A133UN23_9EURY</name>
<dbReference type="InterPro" id="IPR024989">
    <property type="entry name" value="MFS_assoc_dom"/>
</dbReference>
<feature type="transmembrane region" description="Helical" evidence="8">
    <location>
        <begin position="360"/>
        <end position="382"/>
    </location>
</feature>